<evidence type="ECO:0008006" key="4">
    <source>
        <dbReference type="Google" id="ProtNLM"/>
    </source>
</evidence>
<dbReference type="Proteomes" id="UP001324794">
    <property type="component" value="Chromosome"/>
</dbReference>
<feature type="transmembrane region" description="Helical" evidence="1">
    <location>
        <begin position="109"/>
        <end position="127"/>
    </location>
</feature>
<keyword evidence="1" id="KW-0472">Membrane</keyword>
<keyword evidence="1" id="KW-1133">Transmembrane helix</keyword>
<reference evidence="2 3" key="1">
    <citation type="submission" date="2023-11" db="EMBL/GenBank/DDBJ databases">
        <title>MicrobeMod: A computational toolkit for identifying prokaryotic methylation and restriction-modification with nanopore sequencing.</title>
        <authorList>
            <person name="Crits-Christoph A."/>
            <person name="Kang S.C."/>
            <person name="Lee H."/>
            <person name="Ostrov N."/>
        </authorList>
    </citation>
    <scope>NUCLEOTIDE SEQUENCE [LARGE SCALE GENOMIC DNA]</scope>
    <source>
        <strain evidence="2 3">ATCC BAA-805</strain>
    </source>
</reference>
<feature type="transmembrane region" description="Helical" evidence="1">
    <location>
        <begin position="205"/>
        <end position="228"/>
    </location>
</feature>
<gene>
    <name evidence="2" type="ORF">SR894_06125</name>
</gene>
<evidence type="ECO:0000313" key="2">
    <source>
        <dbReference type="EMBL" id="WQH14113.1"/>
    </source>
</evidence>
<proteinExistence type="predicted"/>
<feature type="transmembrane region" description="Helical" evidence="1">
    <location>
        <begin position="76"/>
        <end position="97"/>
    </location>
</feature>
<keyword evidence="3" id="KW-1185">Reference proteome</keyword>
<feature type="transmembrane region" description="Helical" evidence="1">
    <location>
        <begin position="336"/>
        <end position="356"/>
    </location>
</feature>
<feature type="transmembrane region" description="Helical" evidence="1">
    <location>
        <begin position="133"/>
        <end position="155"/>
    </location>
</feature>
<feature type="transmembrane region" description="Helical" evidence="1">
    <location>
        <begin position="362"/>
        <end position="382"/>
    </location>
</feature>
<organism evidence="2 3">
    <name type="scientific">Vreelandella neptunia</name>
    <dbReference type="NCBI Taxonomy" id="115551"/>
    <lineage>
        <taxon>Bacteria</taxon>
        <taxon>Pseudomonadati</taxon>
        <taxon>Pseudomonadota</taxon>
        <taxon>Gammaproteobacteria</taxon>
        <taxon>Oceanospirillales</taxon>
        <taxon>Halomonadaceae</taxon>
        <taxon>Vreelandella</taxon>
    </lineage>
</organism>
<evidence type="ECO:0000256" key="1">
    <source>
        <dbReference type="SAM" id="Phobius"/>
    </source>
</evidence>
<accession>A0ABZ0YPN4</accession>
<keyword evidence="1" id="KW-0812">Transmembrane</keyword>
<evidence type="ECO:0000313" key="3">
    <source>
        <dbReference type="Proteomes" id="UP001324794"/>
    </source>
</evidence>
<dbReference type="RefSeq" id="WP_223288250.1">
    <property type="nucleotide sequence ID" value="NZ_CP140255.1"/>
</dbReference>
<feature type="transmembrane region" description="Helical" evidence="1">
    <location>
        <begin position="287"/>
        <end position="305"/>
    </location>
</feature>
<protein>
    <recommendedName>
        <fullName evidence="4">Glycosyltransferase RgtA/B/C/D-like domain-containing protein</fullName>
    </recommendedName>
</protein>
<sequence length="486" mass="53857">MFGGALLGGFVVFMLAQHALVFPYHDDWGYATLTYTTEVGAGIGRHFTQFDLIRFLYSEYWNWSGRFFPFYLQINLFSWGIESVRVVQVFVLAVMVVSATAAARKGEPWHPVLLVPVVYLLALPEFVTTSGLYWFSASIAYVWGLALFGLATWRVARNGRLDWLATLLYALAALFHEQMAVAMPAFVLTYGVLQFLAQRSWEGAGLWLCRLCITIGAGALVIFAPGNFVRRAVSHYPHEGVVDTLLANVQVMNQLILHPEGRLALLAWLAAGIVYGALLFTRHAKTTFVAAGLSVGTLLLALPAWQGLTLFFPALLLLFGVVLMLGVWWHRVPVAIAAAFFAAVASLVLLLLAPVVASRALLTFYCLMLIPLTYAGALVFRFSPLLMVVVLMAFAVPAANKAGAVYEGYAQNAPTHQLNGAKLLAAGMEAEVGRVPDQLVLYRLPNDRFAETMPYQRELVETWMRRYYQVPEGVNIEWQAPLDLRQ</sequence>
<dbReference type="EMBL" id="CP140255">
    <property type="protein sequence ID" value="WQH14113.1"/>
    <property type="molecule type" value="Genomic_DNA"/>
</dbReference>
<feature type="transmembrane region" description="Helical" evidence="1">
    <location>
        <begin position="263"/>
        <end position="280"/>
    </location>
</feature>
<feature type="transmembrane region" description="Helical" evidence="1">
    <location>
        <begin position="167"/>
        <end position="193"/>
    </location>
</feature>
<name>A0ABZ0YPN4_9GAMM</name>
<feature type="transmembrane region" description="Helical" evidence="1">
    <location>
        <begin position="311"/>
        <end position="329"/>
    </location>
</feature>